<protein>
    <submittedName>
        <fullName evidence="2">Helix-hairpin-helix domain-containing protein</fullName>
    </submittedName>
</protein>
<accession>A0A7D4TCG9</accession>
<sequence length="75" mass="8342">MLVFSHFVYASPVNVNTSSGEEVAQALNGIGSVKAQRIVEYCQKVQCKQPEDLLSVKGIGVKTLEKIREDLRFED</sequence>
<organism evidence="2 3">
    <name type="scientific">Thiomicrorhabdus xiamenensis</name>
    <dbReference type="NCBI Taxonomy" id="2739063"/>
    <lineage>
        <taxon>Bacteria</taxon>
        <taxon>Pseudomonadati</taxon>
        <taxon>Pseudomonadota</taxon>
        <taxon>Gammaproteobacteria</taxon>
        <taxon>Thiotrichales</taxon>
        <taxon>Piscirickettsiaceae</taxon>
        <taxon>Thiomicrorhabdus</taxon>
    </lineage>
</organism>
<evidence type="ECO:0000313" key="2">
    <source>
        <dbReference type="EMBL" id="QKI90346.1"/>
    </source>
</evidence>
<dbReference type="KEGG" id="txa:HQN79_09690"/>
<dbReference type="AlphaFoldDB" id="A0A7D4TCG9"/>
<dbReference type="Proteomes" id="UP000504724">
    <property type="component" value="Chromosome"/>
</dbReference>
<dbReference type="GO" id="GO:0006281">
    <property type="term" value="P:DNA repair"/>
    <property type="evidence" value="ECO:0007669"/>
    <property type="project" value="InterPro"/>
</dbReference>
<dbReference type="InterPro" id="IPR004509">
    <property type="entry name" value="Competence_ComEA_HhH"/>
</dbReference>
<dbReference type="Gene3D" id="1.10.150.320">
    <property type="entry name" value="Photosystem II 12 kDa extrinsic protein"/>
    <property type="match status" value="1"/>
</dbReference>
<dbReference type="GO" id="GO:0003677">
    <property type="term" value="F:DNA binding"/>
    <property type="evidence" value="ECO:0007669"/>
    <property type="project" value="InterPro"/>
</dbReference>
<evidence type="ECO:0000259" key="1">
    <source>
        <dbReference type="SMART" id="SM00278"/>
    </source>
</evidence>
<dbReference type="GO" id="GO:0015628">
    <property type="term" value="P:protein secretion by the type II secretion system"/>
    <property type="evidence" value="ECO:0007669"/>
    <property type="project" value="TreeGrafter"/>
</dbReference>
<dbReference type="EMBL" id="CP054020">
    <property type="protein sequence ID" value="QKI90346.1"/>
    <property type="molecule type" value="Genomic_DNA"/>
</dbReference>
<keyword evidence="3" id="KW-1185">Reference proteome</keyword>
<gene>
    <name evidence="2" type="ORF">HQN79_09690</name>
</gene>
<reference evidence="2 3" key="1">
    <citation type="submission" date="2020-05" db="EMBL/GenBank/DDBJ databases">
        <title>Thiomicrorhabdus sediminis sp.nov. and Thiomicrorhabdus xiamenensis sp.nov., novel sulfur-oxidizing bacteria isolated from coastal sediment.</title>
        <authorList>
            <person name="Liu X."/>
        </authorList>
    </citation>
    <scope>NUCLEOTIDE SEQUENCE [LARGE SCALE GENOMIC DNA]</scope>
    <source>
        <strain evidence="2 3">G2</strain>
    </source>
</reference>
<dbReference type="PANTHER" id="PTHR21180">
    <property type="entry name" value="ENDONUCLEASE/EXONUCLEASE/PHOSPHATASE FAMILY DOMAIN-CONTAINING PROTEIN 1"/>
    <property type="match status" value="1"/>
</dbReference>
<dbReference type="InterPro" id="IPR051675">
    <property type="entry name" value="Endo/Exo/Phosphatase_dom_1"/>
</dbReference>
<evidence type="ECO:0000313" key="3">
    <source>
        <dbReference type="Proteomes" id="UP000504724"/>
    </source>
</evidence>
<name>A0A7D4TCG9_9GAMM</name>
<dbReference type="GO" id="GO:0015627">
    <property type="term" value="C:type II protein secretion system complex"/>
    <property type="evidence" value="ECO:0007669"/>
    <property type="project" value="TreeGrafter"/>
</dbReference>
<dbReference type="Pfam" id="PF12836">
    <property type="entry name" value="HHH_3"/>
    <property type="match status" value="1"/>
</dbReference>
<proteinExistence type="predicted"/>
<dbReference type="InterPro" id="IPR010994">
    <property type="entry name" value="RuvA_2-like"/>
</dbReference>
<dbReference type="InterPro" id="IPR003583">
    <property type="entry name" value="Hlx-hairpin-Hlx_DNA-bd_motif"/>
</dbReference>
<dbReference type="SUPFAM" id="SSF47781">
    <property type="entry name" value="RuvA domain 2-like"/>
    <property type="match status" value="1"/>
</dbReference>
<feature type="domain" description="Helix-hairpin-helix DNA-binding motif class 1" evidence="1">
    <location>
        <begin position="51"/>
        <end position="70"/>
    </location>
</feature>
<feature type="domain" description="Helix-hairpin-helix DNA-binding motif class 1" evidence="1">
    <location>
        <begin position="22"/>
        <end position="41"/>
    </location>
</feature>
<dbReference type="PANTHER" id="PTHR21180:SF32">
    <property type="entry name" value="ENDONUCLEASE_EXONUCLEASE_PHOSPHATASE FAMILY DOMAIN-CONTAINING PROTEIN 1"/>
    <property type="match status" value="1"/>
</dbReference>
<dbReference type="SMART" id="SM00278">
    <property type="entry name" value="HhH1"/>
    <property type="match status" value="2"/>
</dbReference>
<dbReference type="NCBIfam" id="TIGR00426">
    <property type="entry name" value="competence protein ComEA helix-hairpin-helix repeat region"/>
    <property type="match status" value="1"/>
</dbReference>